<comment type="caution">
    <text evidence="1">The sequence shown here is derived from an EMBL/GenBank/DDBJ whole genome shotgun (WGS) entry which is preliminary data.</text>
</comment>
<keyword evidence="2" id="KW-1185">Reference proteome</keyword>
<gene>
    <name evidence="1" type="ORF">NDU88_003291</name>
</gene>
<sequence length="70" mass="7530">MFPVFELAAELRSLALCVGPRASAAHLFTVRPAGISLLRSSVSPASLVTSRHRRRLSRLEVSRKISGEGG</sequence>
<proteinExistence type="predicted"/>
<dbReference type="Proteomes" id="UP001066276">
    <property type="component" value="Chromosome 7"/>
</dbReference>
<organism evidence="1 2">
    <name type="scientific">Pleurodeles waltl</name>
    <name type="common">Iberian ribbed newt</name>
    <dbReference type="NCBI Taxonomy" id="8319"/>
    <lineage>
        <taxon>Eukaryota</taxon>
        <taxon>Metazoa</taxon>
        <taxon>Chordata</taxon>
        <taxon>Craniata</taxon>
        <taxon>Vertebrata</taxon>
        <taxon>Euteleostomi</taxon>
        <taxon>Amphibia</taxon>
        <taxon>Batrachia</taxon>
        <taxon>Caudata</taxon>
        <taxon>Salamandroidea</taxon>
        <taxon>Salamandridae</taxon>
        <taxon>Pleurodelinae</taxon>
        <taxon>Pleurodeles</taxon>
    </lineage>
</organism>
<evidence type="ECO:0000313" key="2">
    <source>
        <dbReference type="Proteomes" id="UP001066276"/>
    </source>
</evidence>
<reference evidence="1" key="1">
    <citation type="journal article" date="2022" name="bioRxiv">
        <title>Sequencing and chromosome-scale assembly of the giantPleurodeles waltlgenome.</title>
        <authorList>
            <person name="Brown T."/>
            <person name="Elewa A."/>
            <person name="Iarovenko S."/>
            <person name="Subramanian E."/>
            <person name="Araus A.J."/>
            <person name="Petzold A."/>
            <person name="Susuki M."/>
            <person name="Suzuki K.-i.T."/>
            <person name="Hayashi T."/>
            <person name="Toyoda A."/>
            <person name="Oliveira C."/>
            <person name="Osipova E."/>
            <person name="Leigh N.D."/>
            <person name="Simon A."/>
            <person name="Yun M.H."/>
        </authorList>
    </citation>
    <scope>NUCLEOTIDE SEQUENCE</scope>
    <source>
        <strain evidence="1">20211129_DDA</strain>
        <tissue evidence="1">Liver</tissue>
    </source>
</reference>
<evidence type="ECO:0000313" key="1">
    <source>
        <dbReference type="EMBL" id="KAJ1124843.1"/>
    </source>
</evidence>
<protein>
    <submittedName>
        <fullName evidence="1">Uncharacterized protein</fullName>
    </submittedName>
</protein>
<name>A0AAV7PGH4_PLEWA</name>
<dbReference type="EMBL" id="JANPWB010000011">
    <property type="protein sequence ID" value="KAJ1124843.1"/>
    <property type="molecule type" value="Genomic_DNA"/>
</dbReference>
<accession>A0AAV7PGH4</accession>
<dbReference type="AlphaFoldDB" id="A0AAV7PGH4"/>